<dbReference type="AlphaFoldDB" id="A0A2K8KIL7"/>
<accession>A0A2K8KIL7</accession>
<name>A0A2K8KIL7_9RHOB</name>
<evidence type="ECO:0000256" key="1">
    <source>
        <dbReference type="SAM" id="MobiDB-lite"/>
    </source>
</evidence>
<dbReference type="RefSeq" id="WP_084635104.1">
    <property type="nucleotide sequence ID" value="NZ_CP024899.1"/>
</dbReference>
<evidence type="ECO:0000313" key="4">
    <source>
        <dbReference type="Proteomes" id="UP000228948"/>
    </source>
</evidence>
<dbReference type="Proteomes" id="UP000228948">
    <property type="component" value="Chromosome"/>
</dbReference>
<sequence length="127" mass="14313">MKNTVLPFVLCAFLAAPALAEEDSVPPPASEESGQPLFDLFERLLRGFMTEVEPQMRELERGFSALEPELQRFLEQLRDMTQYHPPEMLPNGDILIRRRDGADLPEEADPDQDAAEGDESAPDPFEL</sequence>
<evidence type="ECO:0000256" key="2">
    <source>
        <dbReference type="SAM" id="SignalP"/>
    </source>
</evidence>
<keyword evidence="4" id="KW-1185">Reference proteome</keyword>
<dbReference type="EMBL" id="CP024899">
    <property type="protein sequence ID" value="ATX67823.1"/>
    <property type="molecule type" value="Genomic_DNA"/>
</dbReference>
<feature type="chain" id="PRO_5014629316" evidence="2">
    <location>
        <begin position="21"/>
        <end position="127"/>
    </location>
</feature>
<dbReference type="KEGG" id="rbg:BG454_10245"/>
<gene>
    <name evidence="3" type="ORF">BG454_10245</name>
</gene>
<reference evidence="3 4" key="1">
    <citation type="submission" date="2017-11" db="EMBL/GenBank/DDBJ databases">
        <title>Revised Sequence and Annotation of the Rhodobaca barguzinensis strain alga05 Genome.</title>
        <authorList>
            <person name="Kopejtka K."/>
            <person name="Tomasch J.M."/>
            <person name="Bunk B."/>
            <person name="Koblizek M."/>
        </authorList>
    </citation>
    <scope>NUCLEOTIDE SEQUENCE [LARGE SCALE GENOMIC DNA]</scope>
    <source>
        <strain evidence="4">alga05</strain>
    </source>
</reference>
<proteinExistence type="predicted"/>
<organism evidence="3 4">
    <name type="scientific">Roseinatronobacter bogoriensis subsp. barguzinensis</name>
    <dbReference type="NCBI Taxonomy" id="441209"/>
    <lineage>
        <taxon>Bacteria</taxon>
        <taxon>Pseudomonadati</taxon>
        <taxon>Pseudomonadota</taxon>
        <taxon>Alphaproteobacteria</taxon>
        <taxon>Rhodobacterales</taxon>
        <taxon>Paracoccaceae</taxon>
        <taxon>Roseinatronobacter</taxon>
    </lineage>
</organism>
<feature type="signal peptide" evidence="2">
    <location>
        <begin position="1"/>
        <end position="20"/>
    </location>
</feature>
<feature type="region of interest" description="Disordered" evidence="1">
    <location>
        <begin position="99"/>
        <end position="127"/>
    </location>
</feature>
<protein>
    <submittedName>
        <fullName evidence="3">AAA+ family ATPase</fullName>
    </submittedName>
</protein>
<keyword evidence="2" id="KW-0732">Signal</keyword>
<evidence type="ECO:0000313" key="3">
    <source>
        <dbReference type="EMBL" id="ATX67823.1"/>
    </source>
</evidence>
<dbReference type="OrthoDB" id="7308154at2"/>
<dbReference type="STRING" id="441209.GCA_001870665_01827"/>
<feature type="compositionally biased region" description="Acidic residues" evidence="1">
    <location>
        <begin position="103"/>
        <end position="127"/>
    </location>
</feature>